<name>A0A1F6CSK1_HANXR</name>
<dbReference type="SUPFAM" id="SSF56935">
    <property type="entry name" value="Porins"/>
    <property type="match status" value="1"/>
</dbReference>
<dbReference type="GO" id="GO:0044718">
    <property type="term" value="P:siderophore transmembrane transport"/>
    <property type="evidence" value="ECO:0007669"/>
    <property type="project" value="TreeGrafter"/>
</dbReference>
<evidence type="ECO:0000256" key="8">
    <source>
        <dbReference type="ARBA" id="ARBA00023170"/>
    </source>
</evidence>
<keyword evidence="2 10" id="KW-0813">Transport</keyword>
<protein>
    <recommendedName>
        <fullName evidence="16">TonB-dependent receptor</fullName>
    </recommendedName>
</protein>
<evidence type="ECO:0000256" key="1">
    <source>
        <dbReference type="ARBA" id="ARBA00004571"/>
    </source>
</evidence>
<dbReference type="InterPro" id="IPR012910">
    <property type="entry name" value="Plug_dom"/>
</dbReference>
<keyword evidence="4 10" id="KW-0812">Transmembrane</keyword>
<dbReference type="InterPro" id="IPR037066">
    <property type="entry name" value="Plug_dom_sf"/>
</dbReference>
<evidence type="ECO:0000256" key="6">
    <source>
        <dbReference type="ARBA" id="ARBA00023077"/>
    </source>
</evidence>
<dbReference type="Gene3D" id="2.40.170.20">
    <property type="entry name" value="TonB-dependent receptor, beta-barrel domain"/>
    <property type="match status" value="1"/>
</dbReference>
<evidence type="ECO:0000256" key="4">
    <source>
        <dbReference type="ARBA" id="ARBA00022692"/>
    </source>
</evidence>
<keyword evidence="9 10" id="KW-0998">Cell outer membrane</keyword>
<keyword evidence="7 10" id="KW-0472">Membrane</keyword>
<accession>A0A1F6CSK1</accession>
<dbReference type="InterPro" id="IPR039426">
    <property type="entry name" value="TonB-dep_rcpt-like"/>
</dbReference>
<dbReference type="PANTHER" id="PTHR30069:SF29">
    <property type="entry name" value="HEMOGLOBIN AND HEMOGLOBIN-HAPTOGLOBIN-BINDING PROTEIN 1-RELATED"/>
    <property type="match status" value="1"/>
</dbReference>
<feature type="domain" description="TonB-dependent receptor-like beta-barrel" evidence="12">
    <location>
        <begin position="169"/>
        <end position="603"/>
    </location>
</feature>
<dbReference type="EMBL" id="MFKF01000159">
    <property type="protein sequence ID" value="OGG52060.1"/>
    <property type="molecule type" value="Genomic_DNA"/>
</dbReference>
<evidence type="ECO:0000313" key="14">
    <source>
        <dbReference type="EMBL" id="OGG52060.1"/>
    </source>
</evidence>
<feature type="non-terminal residue" evidence="14">
    <location>
        <position position="1"/>
    </location>
</feature>
<sequence length="634" mass="71019">LEDLMNIQVTSVSKKEQRLSQTAAAVHVITQEDIRHSGLTSIPEALRLAPGLSVARVDGNKWAITARGFNWRWANKLLVLIDGRSVYSPVNSGVYGELQDLLLEDLDRIEVIRGPGSTLWGANAVNGVINIITKHAGDTQGGMVIGGGGMEEWGFGSLRYGGKLGGRGAYRLYTRYFDQDAFVDALNRKSADFRRGFQGGFRAEWRPSGRDRVELQGDLYNGDAGERRNSVVALSPPFQREAEGDVRMSSVNAIARWGRTLSARSEMNLQVRYDRNRYDNLIVGEHVNTFDLDFQHRFAAGGRQDVVWGLGYRFIDEAFHGSFSVSFKPDRLRKDLFGAFAQDEIAVVKDRLRLTLGSKFERHEYTGLEVQPSARLLWTPHARHTAWAAASRAVRTPSDVQRGIQIPIAVFPGRGGSVSVLTLLGSPKARSENLLAYEFGYRLQPHRRLSIDVATFYNVYDHLSSTERGAPFQEESPSPPHTVIPLRFDNLMYGKTYGVEIVANWQATDRWRLTGGYSGLRMRLHHRLPEGEADAKEDEGNDPARQMHLRSSLDLPHGVEFNGAVYYMGRLANQEVPSYTRLDLRLGWRPVKALGLSVAVQNLLKDRHTEYGTRDGVIATQVERSAYGKITWGF</sequence>
<dbReference type="GO" id="GO:0015344">
    <property type="term" value="F:siderophore uptake transmembrane transporter activity"/>
    <property type="evidence" value="ECO:0007669"/>
    <property type="project" value="TreeGrafter"/>
</dbReference>
<dbReference type="PANTHER" id="PTHR30069">
    <property type="entry name" value="TONB-DEPENDENT OUTER MEMBRANE RECEPTOR"/>
    <property type="match status" value="1"/>
</dbReference>
<evidence type="ECO:0000256" key="3">
    <source>
        <dbReference type="ARBA" id="ARBA00022452"/>
    </source>
</evidence>
<evidence type="ECO:0000256" key="2">
    <source>
        <dbReference type="ARBA" id="ARBA00022448"/>
    </source>
</evidence>
<dbReference type="CDD" id="cd01347">
    <property type="entry name" value="ligand_gated_channel"/>
    <property type="match status" value="1"/>
</dbReference>
<evidence type="ECO:0000256" key="9">
    <source>
        <dbReference type="ARBA" id="ARBA00023237"/>
    </source>
</evidence>
<evidence type="ECO:0000256" key="11">
    <source>
        <dbReference type="RuleBase" id="RU003357"/>
    </source>
</evidence>
<keyword evidence="8" id="KW-0675">Receptor</keyword>
<dbReference type="Pfam" id="PF07715">
    <property type="entry name" value="Plug"/>
    <property type="match status" value="1"/>
</dbReference>
<organism evidence="14 15">
    <name type="scientific">Handelsmanbacteria sp. (strain RIFCSPLOWO2_12_FULL_64_10)</name>
    <dbReference type="NCBI Taxonomy" id="1817868"/>
    <lineage>
        <taxon>Bacteria</taxon>
        <taxon>Candidatus Handelsmaniibacteriota</taxon>
    </lineage>
</organism>
<comment type="caution">
    <text evidence="14">The sequence shown here is derived from an EMBL/GenBank/DDBJ whole genome shotgun (WGS) entry which is preliminary data.</text>
</comment>
<feature type="domain" description="TonB-dependent receptor plug" evidence="13">
    <location>
        <begin position="19"/>
        <end position="128"/>
    </location>
</feature>
<proteinExistence type="inferred from homology"/>
<dbReference type="InterPro" id="IPR036942">
    <property type="entry name" value="Beta-barrel_TonB_sf"/>
</dbReference>
<dbReference type="Gene3D" id="2.170.130.10">
    <property type="entry name" value="TonB-dependent receptor, plug domain"/>
    <property type="match status" value="1"/>
</dbReference>
<dbReference type="PROSITE" id="PS52016">
    <property type="entry name" value="TONB_DEPENDENT_REC_3"/>
    <property type="match status" value="1"/>
</dbReference>
<evidence type="ECO:0008006" key="16">
    <source>
        <dbReference type="Google" id="ProtNLM"/>
    </source>
</evidence>
<keyword evidence="6 11" id="KW-0798">TonB box</keyword>
<dbReference type="GO" id="GO:0009279">
    <property type="term" value="C:cell outer membrane"/>
    <property type="evidence" value="ECO:0007669"/>
    <property type="project" value="UniProtKB-SubCell"/>
</dbReference>
<gene>
    <name evidence="14" type="ORF">A3F84_18360</name>
</gene>
<evidence type="ECO:0000256" key="7">
    <source>
        <dbReference type="ARBA" id="ARBA00023136"/>
    </source>
</evidence>
<evidence type="ECO:0000256" key="5">
    <source>
        <dbReference type="ARBA" id="ARBA00022729"/>
    </source>
</evidence>
<dbReference type="InterPro" id="IPR000531">
    <property type="entry name" value="Beta-barrel_TonB"/>
</dbReference>
<evidence type="ECO:0000259" key="12">
    <source>
        <dbReference type="Pfam" id="PF00593"/>
    </source>
</evidence>
<evidence type="ECO:0000256" key="10">
    <source>
        <dbReference type="PROSITE-ProRule" id="PRU01360"/>
    </source>
</evidence>
<comment type="subcellular location">
    <subcellularLocation>
        <location evidence="1 10">Cell outer membrane</location>
        <topology evidence="1 10">Multi-pass membrane protein</topology>
    </subcellularLocation>
</comment>
<comment type="similarity">
    <text evidence="10 11">Belongs to the TonB-dependent receptor family.</text>
</comment>
<keyword evidence="5" id="KW-0732">Signal</keyword>
<dbReference type="Pfam" id="PF00593">
    <property type="entry name" value="TonB_dep_Rec_b-barrel"/>
    <property type="match status" value="1"/>
</dbReference>
<keyword evidence="3 10" id="KW-1134">Transmembrane beta strand</keyword>
<dbReference type="Proteomes" id="UP000178606">
    <property type="component" value="Unassembled WGS sequence"/>
</dbReference>
<evidence type="ECO:0000259" key="13">
    <source>
        <dbReference type="Pfam" id="PF07715"/>
    </source>
</evidence>
<evidence type="ECO:0000313" key="15">
    <source>
        <dbReference type="Proteomes" id="UP000178606"/>
    </source>
</evidence>
<reference evidence="14 15" key="1">
    <citation type="journal article" date="2016" name="Nat. Commun.">
        <title>Thousands of microbial genomes shed light on interconnected biogeochemical processes in an aquifer system.</title>
        <authorList>
            <person name="Anantharaman K."/>
            <person name="Brown C.T."/>
            <person name="Hug L.A."/>
            <person name="Sharon I."/>
            <person name="Castelle C.J."/>
            <person name="Probst A.J."/>
            <person name="Thomas B.C."/>
            <person name="Singh A."/>
            <person name="Wilkins M.J."/>
            <person name="Karaoz U."/>
            <person name="Brodie E.L."/>
            <person name="Williams K.H."/>
            <person name="Hubbard S.S."/>
            <person name="Banfield J.F."/>
        </authorList>
    </citation>
    <scope>NUCLEOTIDE SEQUENCE [LARGE SCALE GENOMIC DNA]</scope>
    <source>
        <strain evidence="15">RIFCSPLOWO2_12_FULL_64_10</strain>
    </source>
</reference>
<dbReference type="AlphaFoldDB" id="A0A1F6CSK1"/>